<sequence length="206" mass="22654">MKICKLLSALTVSVLIPLQAYALENNQYEVWIQQDGKAFPATSPIKLKRAPFEVVFRGPAANDYGLAAATKAEELPKSGDLSSVFRFGNGLFVDDPNTKISISAPGVIGKGWSSWNMWAYSSPNDPEYISGFQKRVVNADGTVLLTRTIDKLCVDDGEKDACHPVSKPVYKRFFALVTTLPPLLPGQKADATRWLNPTTLEIEFTE</sequence>
<dbReference type="AlphaFoldDB" id="A0A6N9HPQ0"/>
<dbReference type="EMBL" id="WWCJ01000031">
    <property type="protein sequence ID" value="MYN05500.1"/>
    <property type="molecule type" value="Genomic_DNA"/>
</dbReference>
<dbReference type="Proteomes" id="UP000448575">
    <property type="component" value="Unassembled WGS sequence"/>
</dbReference>
<evidence type="ECO:0000313" key="2">
    <source>
        <dbReference type="EMBL" id="MYN05500.1"/>
    </source>
</evidence>
<proteinExistence type="predicted"/>
<protein>
    <submittedName>
        <fullName evidence="2">Uncharacterized protein</fullName>
    </submittedName>
</protein>
<name>A0A6N9HPQ0_9BURK</name>
<keyword evidence="1" id="KW-0732">Signal</keyword>
<keyword evidence="3" id="KW-1185">Reference proteome</keyword>
<organism evidence="2 3">
    <name type="scientific">Pseudoduganella guangdongensis</name>
    <dbReference type="NCBI Taxonomy" id="2692179"/>
    <lineage>
        <taxon>Bacteria</taxon>
        <taxon>Pseudomonadati</taxon>
        <taxon>Pseudomonadota</taxon>
        <taxon>Betaproteobacteria</taxon>
        <taxon>Burkholderiales</taxon>
        <taxon>Oxalobacteraceae</taxon>
        <taxon>Telluria group</taxon>
        <taxon>Pseudoduganella</taxon>
    </lineage>
</organism>
<feature type="signal peptide" evidence="1">
    <location>
        <begin position="1"/>
        <end position="22"/>
    </location>
</feature>
<feature type="chain" id="PRO_5026758747" evidence="1">
    <location>
        <begin position="23"/>
        <end position="206"/>
    </location>
</feature>
<dbReference type="RefSeq" id="WP_161028445.1">
    <property type="nucleotide sequence ID" value="NZ_WWCJ01000031.1"/>
</dbReference>
<gene>
    <name evidence="2" type="ORF">GTP41_25735</name>
</gene>
<evidence type="ECO:0000313" key="3">
    <source>
        <dbReference type="Proteomes" id="UP000448575"/>
    </source>
</evidence>
<reference evidence="2 3" key="1">
    <citation type="submission" date="2019-12" db="EMBL/GenBank/DDBJ databases">
        <title>Novel species isolated from a subtropical stream in China.</title>
        <authorList>
            <person name="Lu H."/>
        </authorList>
    </citation>
    <scope>NUCLEOTIDE SEQUENCE [LARGE SCALE GENOMIC DNA]</scope>
    <source>
        <strain evidence="2 3">DS3</strain>
    </source>
</reference>
<evidence type="ECO:0000256" key="1">
    <source>
        <dbReference type="SAM" id="SignalP"/>
    </source>
</evidence>
<comment type="caution">
    <text evidence="2">The sequence shown here is derived from an EMBL/GenBank/DDBJ whole genome shotgun (WGS) entry which is preliminary data.</text>
</comment>
<accession>A0A6N9HPQ0</accession>